<keyword evidence="1" id="KW-1133">Transmembrane helix</keyword>
<keyword evidence="1" id="KW-0812">Transmembrane</keyword>
<dbReference type="SUPFAM" id="SSF56935">
    <property type="entry name" value="Porins"/>
    <property type="match status" value="1"/>
</dbReference>
<sequence>MIEKAIVLNGNKMKYIYIKIVLCAIIAFTPVILRAQSTNKVDITAVVRGAEGKLLQGAVVNSQEEATSTVTDSLGAFSLQVTPNSVLLVSASGYETMLVEATPGLKEITLLPGTAVQPVQVAFRQVDKNDLLAGVSAVSVPAVLEKNYTTYTLEDMEAYIGGFNGNSIWGMDSYLVLVDGIPRDAGSVVPTEIEQVTFLKGVSAVALYGSRAAKGVIYISTKRGKAQEQQINVRVNAGVFVPKSYPKYLGSAEYMTLYNEARRNDGLDELYSDAVIYSHASGANPYRYPNVDYYSSDYLKETYNRYDGTVEISGGNEQARYYTNLGFNTTGSLLNFGEAKDNSNERFNIRGNVDIDLNEFIYAKVDAAAIYNSGRGVNANYWSGVASLRPHRFSPLIPISMLEESDEASWQLVNNSNNLIDGKYLLGGTQLDQSNPFASIYAGGSNKYTSRQFLFNTGVGADLRNVLKGLSFQSTFGVDYSTSYSQSFNNNYAVYEAAWNNYAGYDQISSLTKYGEDSKTGVQNISNSWYRQTIAFSGQFNYLTSVNEKHHFSSMLIANGYQQAESAVYHKTSNANLGLHMGYDYKDKYYVDLNGALVHSARLPEGNRQAFSPTLSLGWRMSEEGFMQDVPAVDDLKLSLTAGILHTDLNIPGYYLYQSIYSQTDGAWYSWRDGALNRTTDARRGENPDLTFSRREEVSLGIEGAAFNRLLTFGGSLFANRIKGSVVQASVLYPSYFSTGWPNSSFIPYVNYNDDQRLGFDFNVHLNKRIGAVDWTVGVAGTYYKTEATKRAEMYEDEYQNRQGRPLDAIWGLQSDGFFRNQGDIDNSPAQAFGQVKPGDIKYIDQNGDGVIDTQDEVYLGKGGWYGSPLALGVNLTAKWRNLTFFALGVGRFGAHALKNNSYFWVDGEDKYSEVVRERWTEETQSTATYPRLTTLSSDNNFRASDFWLYSTDRFDLAKVQVSYDLPQSILQRTFIRDWGVYLSGANLLTVSPERDVLELNVGSSPQTRFYNFGLKASF</sequence>
<dbReference type="Pfam" id="PF07715">
    <property type="entry name" value="Plug"/>
    <property type="match status" value="1"/>
</dbReference>
<evidence type="ECO:0000256" key="1">
    <source>
        <dbReference type="SAM" id="Phobius"/>
    </source>
</evidence>
<keyword evidence="4" id="KW-1185">Reference proteome</keyword>
<feature type="domain" description="TonB-dependent receptor plug" evidence="2">
    <location>
        <begin position="129"/>
        <end position="216"/>
    </location>
</feature>
<gene>
    <name evidence="3" type="ORF">SAMN06296052_12534</name>
</gene>
<dbReference type="EMBL" id="FZOQ01000025">
    <property type="protein sequence ID" value="SNT11793.1"/>
    <property type="molecule type" value="Genomic_DNA"/>
</dbReference>
<dbReference type="SUPFAM" id="SSF49464">
    <property type="entry name" value="Carboxypeptidase regulatory domain-like"/>
    <property type="match status" value="1"/>
</dbReference>
<evidence type="ECO:0000259" key="2">
    <source>
        <dbReference type="Pfam" id="PF07715"/>
    </source>
</evidence>
<dbReference type="InterPro" id="IPR037066">
    <property type="entry name" value="Plug_dom_sf"/>
</dbReference>
<keyword evidence="1" id="KW-0472">Membrane</keyword>
<accession>A0A239K2E0</accession>
<dbReference type="AlphaFoldDB" id="A0A239K2E0"/>
<protein>
    <submittedName>
        <fullName evidence="3">TonB-linked outer membrane protein, SusC/RagA family</fullName>
    </submittedName>
</protein>
<dbReference type="NCBIfam" id="TIGR04056">
    <property type="entry name" value="OMP_RagA_SusC"/>
    <property type="match status" value="1"/>
</dbReference>
<organism evidence="3 4">
    <name type="scientific">Pontibacter ummariensis</name>
    <dbReference type="NCBI Taxonomy" id="1610492"/>
    <lineage>
        <taxon>Bacteria</taxon>
        <taxon>Pseudomonadati</taxon>
        <taxon>Bacteroidota</taxon>
        <taxon>Cytophagia</taxon>
        <taxon>Cytophagales</taxon>
        <taxon>Hymenobacteraceae</taxon>
        <taxon>Pontibacter</taxon>
    </lineage>
</organism>
<name>A0A239K2E0_9BACT</name>
<dbReference type="InterPro" id="IPR012910">
    <property type="entry name" value="Plug_dom"/>
</dbReference>
<dbReference type="Proteomes" id="UP000198432">
    <property type="component" value="Unassembled WGS sequence"/>
</dbReference>
<proteinExistence type="predicted"/>
<evidence type="ECO:0000313" key="3">
    <source>
        <dbReference type="EMBL" id="SNT11793.1"/>
    </source>
</evidence>
<evidence type="ECO:0000313" key="4">
    <source>
        <dbReference type="Proteomes" id="UP000198432"/>
    </source>
</evidence>
<dbReference type="Gene3D" id="2.170.130.10">
    <property type="entry name" value="TonB-dependent receptor, plug domain"/>
    <property type="match status" value="1"/>
</dbReference>
<dbReference type="InterPro" id="IPR023996">
    <property type="entry name" value="TonB-dep_OMP_SusC/RagA"/>
</dbReference>
<dbReference type="InterPro" id="IPR008969">
    <property type="entry name" value="CarboxyPept-like_regulatory"/>
</dbReference>
<reference evidence="4" key="1">
    <citation type="submission" date="2017-06" db="EMBL/GenBank/DDBJ databases">
        <authorList>
            <person name="Varghese N."/>
            <person name="Submissions S."/>
        </authorList>
    </citation>
    <scope>NUCLEOTIDE SEQUENCE [LARGE SCALE GENOMIC DNA]</scope>
    <source>
        <strain evidence="4">NKM1</strain>
    </source>
</reference>
<feature type="transmembrane region" description="Helical" evidence="1">
    <location>
        <begin position="16"/>
        <end position="33"/>
    </location>
</feature>